<proteinExistence type="predicted"/>
<dbReference type="AlphaFoldDB" id="A0A3E4UEJ3"/>
<dbReference type="EMBL" id="QSSQ01000002">
    <property type="protein sequence ID" value="RGM07810.1"/>
    <property type="molecule type" value="Genomic_DNA"/>
</dbReference>
<evidence type="ECO:0000313" key="1">
    <source>
        <dbReference type="EMBL" id="RGM07810.1"/>
    </source>
</evidence>
<name>A0A3E4UEJ3_9FIRM</name>
<organism evidence="1 2">
    <name type="scientific">Hungatella hathewayi</name>
    <dbReference type="NCBI Taxonomy" id="154046"/>
    <lineage>
        <taxon>Bacteria</taxon>
        <taxon>Bacillati</taxon>
        <taxon>Bacillota</taxon>
        <taxon>Clostridia</taxon>
        <taxon>Lachnospirales</taxon>
        <taxon>Lachnospiraceae</taxon>
        <taxon>Hungatella</taxon>
    </lineage>
</organism>
<reference evidence="1 2" key="1">
    <citation type="submission" date="2018-08" db="EMBL/GenBank/DDBJ databases">
        <title>A genome reference for cultivated species of the human gut microbiota.</title>
        <authorList>
            <person name="Zou Y."/>
            <person name="Xue W."/>
            <person name="Luo G."/>
        </authorList>
    </citation>
    <scope>NUCLEOTIDE SEQUENCE [LARGE SCALE GENOMIC DNA]</scope>
    <source>
        <strain evidence="1 2">TF05-11AC</strain>
    </source>
</reference>
<gene>
    <name evidence="1" type="primary">pglZ</name>
    <name evidence="1" type="ORF">DXC39_04875</name>
</gene>
<dbReference type="NCBIfam" id="NF033445">
    <property type="entry name" value="BREX_PglZ_4"/>
    <property type="match status" value="1"/>
</dbReference>
<accession>A0A3E4UEJ3</accession>
<sequence>MDVRGMVELIKKDIGKTNSYDRYPIRFFSVHYEEGVADKLIQLQSQIENAEICDVKDFLANREDGWFSPDAFCKKICGLYDPKNYIVVGFSEYVRFINEPKFVSMLLTLLEIENTASNRKRRIYIPCFALYNQISSTIRKMHRRMDVYNPLMNETDGEDLPRVYFLKSGISAGVKTNELVNSEEWFGMWRNPDIKPNMPIICSSDTLAFYYKQASPDNVYNIRYLENYHDILEYVYGFVGLYPYKKDMDSFFKGLVDLAKETAEASLNKIILNRLNTQNVDEKNFYYIWRVSDKFNRWLLQNYILKNLPVDAYLYQVIRSVEECSNSELIEKLYEHIFSTKNEKHIAERIAILKTVYSLEKDIVFSKKMKAYYKSVLLEIIRKKTAIILKDVDFTKDEEELSGKQDAVSEAIAEEMSPFLTYYSQFERRLIIWLYRMKLINGIIVEQIYPSFWIYLNKKDSMADPEVYTEKFDEYFDTYRKLRTAQKDADEYDSLIDKWNHDEDTFYKWYSDLKIEYPEAYLKKCGFSGTVYVLDGVSAEFLNYIAQLLAEQGYTAEAIAYAKSHLPSITSAAKASYPGEYENTWELEYDRKAVHGETYYPVNNMETALTIIEEIINKIVEAEGDNDFALIADHGATIGHKIKKKEKKYKFEDAEHAGRCYLNQYKQHIINSNDYIIYDNESGLQWVIALNQQSLCDNSQYAVHGGATLEEVLVPVIIAKKGKVTAKTFRVKAINLKVSGLQREVEFKIIPAPTEQDVRLTAKDGTDTVLVYKEETSTWFGKLKRGIEQDIEVSVAEQKFEFKTVPQTKMEDDLFDD</sequence>
<comment type="caution">
    <text evidence="1">The sequence shown here is derived from an EMBL/GenBank/DDBJ whole genome shotgun (WGS) entry which is preliminary data.</text>
</comment>
<dbReference type="RefSeq" id="WP_117621172.1">
    <property type="nucleotide sequence ID" value="NZ_QRQF01000003.1"/>
</dbReference>
<dbReference type="Pfam" id="PF08665">
    <property type="entry name" value="PglZ"/>
    <property type="match status" value="1"/>
</dbReference>
<protein>
    <submittedName>
        <fullName evidence="1">BREX-4 system phosphatase PglZ</fullName>
    </submittedName>
</protein>
<evidence type="ECO:0000313" key="2">
    <source>
        <dbReference type="Proteomes" id="UP000261257"/>
    </source>
</evidence>
<dbReference type="Proteomes" id="UP000261257">
    <property type="component" value="Unassembled WGS sequence"/>
</dbReference>